<feature type="compositionally biased region" description="Acidic residues" evidence="12">
    <location>
        <begin position="502"/>
        <end position="518"/>
    </location>
</feature>
<feature type="region of interest" description="Disordered" evidence="12">
    <location>
        <begin position="176"/>
        <end position="317"/>
    </location>
</feature>
<feature type="region of interest" description="Disordered" evidence="12">
    <location>
        <begin position="774"/>
        <end position="803"/>
    </location>
</feature>
<dbReference type="InterPro" id="IPR036236">
    <property type="entry name" value="Znf_C2H2_sf"/>
</dbReference>
<dbReference type="InterPro" id="IPR000637">
    <property type="entry name" value="HMGI/Y_DNA-bd_CS"/>
</dbReference>
<protein>
    <recommendedName>
        <fullName evidence="13">C2H2-type domain-containing protein</fullName>
    </recommendedName>
</protein>
<evidence type="ECO:0000313" key="15">
    <source>
        <dbReference type="Proteomes" id="UP000005408"/>
    </source>
</evidence>
<feature type="domain" description="C2H2-type" evidence="13">
    <location>
        <begin position="1021"/>
        <end position="1049"/>
    </location>
</feature>
<evidence type="ECO:0000256" key="1">
    <source>
        <dbReference type="ARBA" id="ARBA00004123"/>
    </source>
</evidence>
<feature type="domain" description="C2H2-type" evidence="13">
    <location>
        <begin position="1110"/>
        <end position="1137"/>
    </location>
</feature>
<dbReference type="FunFam" id="3.30.160.60:FF:001270">
    <property type="entry name" value="zinc finger protein 583 isoform X1"/>
    <property type="match status" value="1"/>
</dbReference>
<feature type="domain" description="C2H2-type" evidence="13">
    <location>
        <begin position="734"/>
        <end position="757"/>
    </location>
</feature>
<feature type="domain" description="C2H2-type" evidence="13">
    <location>
        <begin position="874"/>
        <end position="902"/>
    </location>
</feature>
<feature type="compositionally biased region" description="Polar residues" evidence="12">
    <location>
        <begin position="220"/>
        <end position="230"/>
    </location>
</feature>
<evidence type="ECO:0000256" key="9">
    <source>
        <dbReference type="ARBA" id="ARBA00023163"/>
    </source>
</evidence>
<dbReference type="FunFam" id="3.30.160.60:FF:000256">
    <property type="entry name" value="PLAG1 like zinc finger 2"/>
    <property type="match status" value="1"/>
</dbReference>
<feature type="compositionally biased region" description="Polar residues" evidence="12">
    <location>
        <begin position="632"/>
        <end position="650"/>
    </location>
</feature>
<keyword evidence="7" id="KW-0805">Transcription regulation</keyword>
<dbReference type="OrthoDB" id="8117402at2759"/>
<evidence type="ECO:0000259" key="13">
    <source>
        <dbReference type="PROSITE" id="PS50157"/>
    </source>
</evidence>
<feature type="domain" description="C2H2-type" evidence="13">
    <location>
        <begin position="1250"/>
        <end position="1277"/>
    </location>
</feature>
<keyword evidence="10" id="KW-0539">Nucleus</keyword>
<organism evidence="14 15">
    <name type="scientific">Magallana gigas</name>
    <name type="common">Pacific oyster</name>
    <name type="synonym">Crassostrea gigas</name>
    <dbReference type="NCBI Taxonomy" id="29159"/>
    <lineage>
        <taxon>Eukaryota</taxon>
        <taxon>Metazoa</taxon>
        <taxon>Spiralia</taxon>
        <taxon>Lophotrochozoa</taxon>
        <taxon>Mollusca</taxon>
        <taxon>Bivalvia</taxon>
        <taxon>Autobranchia</taxon>
        <taxon>Pteriomorphia</taxon>
        <taxon>Ostreida</taxon>
        <taxon>Ostreoidea</taxon>
        <taxon>Ostreidae</taxon>
        <taxon>Magallana</taxon>
    </lineage>
</organism>
<dbReference type="SMART" id="SM00384">
    <property type="entry name" value="AT_hook"/>
    <property type="match status" value="2"/>
</dbReference>
<dbReference type="SUPFAM" id="SSF57667">
    <property type="entry name" value="beta-beta-alpha zinc fingers"/>
    <property type="match status" value="9"/>
</dbReference>
<dbReference type="InterPro" id="IPR017956">
    <property type="entry name" value="AT_hook_DNA-bd_motif"/>
</dbReference>
<feature type="domain" description="C2H2-type" evidence="13">
    <location>
        <begin position="1082"/>
        <end position="1109"/>
    </location>
</feature>
<dbReference type="PRINTS" id="PR00929">
    <property type="entry name" value="ATHOOK"/>
</dbReference>
<dbReference type="PANTHER" id="PTHR24379:SF121">
    <property type="entry name" value="C2H2-TYPE DOMAIN-CONTAINING PROTEIN"/>
    <property type="match status" value="1"/>
</dbReference>
<dbReference type="SMART" id="SM00355">
    <property type="entry name" value="ZnF_C2H2"/>
    <property type="match status" value="19"/>
</dbReference>
<dbReference type="GO" id="GO:0006355">
    <property type="term" value="P:regulation of DNA-templated transcription"/>
    <property type="evidence" value="ECO:0007669"/>
    <property type="project" value="InterPro"/>
</dbReference>
<feature type="domain" description="C2H2-type" evidence="13">
    <location>
        <begin position="1166"/>
        <end position="1193"/>
    </location>
</feature>
<feature type="region of interest" description="Disordered" evidence="12">
    <location>
        <begin position="613"/>
        <end position="664"/>
    </location>
</feature>
<dbReference type="FunFam" id="3.30.160.60:FF:000512">
    <property type="entry name" value="zinc finger protein 197 isoform X1"/>
    <property type="match status" value="1"/>
</dbReference>
<keyword evidence="6" id="KW-0862">Zinc</keyword>
<keyword evidence="9" id="KW-0804">Transcription</keyword>
<feature type="domain" description="C2H2-type" evidence="13">
    <location>
        <begin position="1222"/>
        <end position="1249"/>
    </location>
</feature>
<feature type="domain" description="C2H2-type" evidence="13">
    <location>
        <begin position="993"/>
        <end position="1020"/>
    </location>
</feature>
<feature type="domain" description="C2H2-type" evidence="13">
    <location>
        <begin position="706"/>
        <end position="733"/>
    </location>
</feature>
<evidence type="ECO:0000256" key="2">
    <source>
        <dbReference type="ARBA" id="ARBA00006991"/>
    </source>
</evidence>
<evidence type="ECO:0000256" key="8">
    <source>
        <dbReference type="ARBA" id="ARBA00023125"/>
    </source>
</evidence>
<feature type="compositionally biased region" description="Basic and acidic residues" evidence="12">
    <location>
        <begin position="289"/>
        <end position="299"/>
    </location>
</feature>
<evidence type="ECO:0000313" key="14">
    <source>
        <dbReference type="EnsemblMetazoa" id="G9630.1:cds"/>
    </source>
</evidence>
<keyword evidence="8" id="KW-0238">DNA-binding</keyword>
<evidence type="ECO:0000256" key="7">
    <source>
        <dbReference type="ARBA" id="ARBA00023015"/>
    </source>
</evidence>
<dbReference type="PROSITE" id="PS00028">
    <property type="entry name" value="ZINC_FINGER_C2H2_1"/>
    <property type="match status" value="17"/>
</dbReference>
<dbReference type="Gene3D" id="3.30.160.60">
    <property type="entry name" value="Classic Zinc Finger"/>
    <property type="match status" value="15"/>
</dbReference>
<feature type="region of interest" description="Disordered" evidence="12">
    <location>
        <begin position="343"/>
        <end position="398"/>
    </location>
</feature>
<evidence type="ECO:0000256" key="11">
    <source>
        <dbReference type="PROSITE-ProRule" id="PRU00042"/>
    </source>
</evidence>
<evidence type="ECO:0000256" key="6">
    <source>
        <dbReference type="ARBA" id="ARBA00022833"/>
    </source>
</evidence>
<evidence type="ECO:0000256" key="3">
    <source>
        <dbReference type="ARBA" id="ARBA00022723"/>
    </source>
</evidence>
<feature type="compositionally biased region" description="Basic and acidic residues" evidence="12">
    <location>
        <begin position="476"/>
        <end position="501"/>
    </location>
</feature>
<feature type="region of interest" description="Disordered" evidence="12">
    <location>
        <begin position="437"/>
        <end position="564"/>
    </location>
</feature>
<dbReference type="GO" id="GO:0008270">
    <property type="term" value="F:zinc ion binding"/>
    <property type="evidence" value="ECO:0007669"/>
    <property type="project" value="UniProtKB-KW"/>
</dbReference>
<dbReference type="OMA" id="DQHINKF"/>
<reference evidence="14" key="1">
    <citation type="submission" date="2022-08" db="UniProtKB">
        <authorList>
            <consortium name="EnsemblMetazoa"/>
        </authorList>
    </citation>
    <scope>IDENTIFICATION</scope>
    <source>
        <strain evidence="14">05x7-T-G4-1.051#20</strain>
    </source>
</reference>
<dbReference type="FunFam" id="3.30.160.60:FF:001370">
    <property type="entry name" value="Zinc finger protein"/>
    <property type="match status" value="1"/>
</dbReference>
<dbReference type="PROSITE" id="PS50157">
    <property type="entry name" value="ZINC_FINGER_C2H2_2"/>
    <property type="match status" value="17"/>
</dbReference>
<keyword evidence="15" id="KW-1185">Reference proteome</keyword>
<feature type="domain" description="C2H2-type" evidence="13">
    <location>
        <begin position="1194"/>
        <end position="1221"/>
    </location>
</feature>
<feature type="compositionally biased region" description="Acidic residues" evidence="12">
    <location>
        <begin position="179"/>
        <end position="198"/>
    </location>
</feature>
<dbReference type="GO" id="GO:0042802">
    <property type="term" value="F:identical protein binding"/>
    <property type="evidence" value="ECO:0007669"/>
    <property type="project" value="UniProtKB-ARBA"/>
</dbReference>
<evidence type="ECO:0000256" key="12">
    <source>
        <dbReference type="SAM" id="MobiDB-lite"/>
    </source>
</evidence>
<feature type="compositionally biased region" description="Basic residues" evidence="12">
    <location>
        <begin position="531"/>
        <end position="540"/>
    </location>
</feature>
<evidence type="ECO:0000256" key="5">
    <source>
        <dbReference type="ARBA" id="ARBA00022771"/>
    </source>
</evidence>
<dbReference type="Proteomes" id="UP000005408">
    <property type="component" value="Unassembled WGS sequence"/>
</dbReference>
<keyword evidence="3" id="KW-0479">Metal-binding</keyword>
<dbReference type="Pfam" id="PF00096">
    <property type="entry name" value="zf-C2H2"/>
    <property type="match status" value="6"/>
</dbReference>
<sequence>MESGVRKSPRRVAAGKKKQGQVVWSIVKSQFQALCKTLSGSSVDCLVLTSHNYQYCGSPRGTKFLQDKIALVDGVDLKVKGGSPTKGDKSKIVWEVVEQQFEALVKSLLDLGVETVILTSHMTKDTGFCGSPRGIQFLKDNPKLGQYFTAYCAGNDLKKAQVPEKSVLTSWFSLFNEENKEEEEGEDEDDDAEEEEEKPVEATPQKRGRGRPRLTPKPTPSQDTPSQETPAKSDEPPKRGRGRPKKNPDDAATPVRKKEAATPKASKEVGDKTAVESPAESGKTRRGTRVTDLRTKLDTTVEESPGGERKSARKKTVFTCEECKETFQMEYLLLVHKKRCKRESLLMSPPKSTRKTPAKTSPQKKAGSASKTAPVAKAGEGNQGKEPEGSEEVGLLPGTTSTVVLSGTSAILITESMADVLQEGIVAAEALMEQGAEVEQSEGTLVQSGENVEQGGENVEQGGENVEQGGENVELDQGKSEEGGGDGSRTEKSVNAEVKEEEHEEEMEEEEDAEEDDGGEWRPTHSDSPPAKRRRGRGPSRRALAMIQDDEDDEDYKGSKRKRKILLNMKQAIKVLNLTPKRKVDPETVVATTNEVIETMDAATILNSLGVEEENPPTEAQQEVPAEGEQVNEASSQLPQNENQAGQENGDQPMEGEETKVKEEIQEKTPLKVVLESVPSDEERELSEADYLDVAEIEKMVDLTSSDCAICGMHFKDPKYMRKHLITHSGQKNYGCSVCKRKYMRRYDLHQHLIRMHGWIKLGRGQVVESVDENYEPPPTPLIETKPMMDTEGHEEDSQDSSMTGDILEEGEVRDIGMKNDSFDASLMDPDHVIYDNRHKMVGDHKCQFCPITANSLLELDVHLEAEHYMHDPFPCRFCPTRFDKYTKLQRHVTATHPGKRFGCSVCGKLFKYYYTMKEHEKIHTEEKAWLCDFCGKGFSLQKYLIKHKERHEAIPVDESGSHKCKYCDKSFTEVKLYQIHMRSHTEVPDRVHQCTMCPKRFFKITHLKRHVMTHTKIRMYECMECPKSYKDKDTLRKHVKFCHPPEGDELEEFQCEHCDKKFYNKGHLKRHMVKHTGERPFVCPHCAKGFGEKKSLENHIRIHTGERPYECKDCGKRFIQLSHLRRHKYLHTQIRNEECTECGKRFFEKADLQKHSRVHSKERPFKCDLCPMSFTQQNILKCHRRRHTGEKPYVCDICDRAFTQMGAMQCHRRLHTGERPYKCKFCGLGFVSKERMKFHTYIHTGQNPHICHICGKGFRLKFKLQSHLDNHDGIYRHQCDYCSKGFLEKAKLNRHIKQIHMQETTPVRTTKILSLEGPNIQTIEEDGVITVIHTPASSVSENNIVQYIPVSTAEGHDHQVTEEVVETHVTIPFEINNDGQPMETNSAVSTIQFEADGEAAQATAANLAALYSGEATHITMPSDSIIYQGDENGEEVVYVVIPEDNQTVILS</sequence>
<proteinExistence type="inferred from homology"/>
<feature type="domain" description="C2H2-type" evidence="13">
    <location>
        <begin position="1054"/>
        <end position="1081"/>
    </location>
</feature>
<name>A0A8W8P3Y1_MAGGI</name>
<dbReference type="GO" id="GO:0005634">
    <property type="term" value="C:nucleus"/>
    <property type="evidence" value="ECO:0007669"/>
    <property type="project" value="UniProtKB-SubCell"/>
</dbReference>
<comment type="similarity">
    <text evidence="2">Belongs to the krueppel C2H2-type zinc-finger protein family.</text>
</comment>
<evidence type="ECO:0000256" key="10">
    <source>
        <dbReference type="ARBA" id="ARBA00023242"/>
    </source>
</evidence>
<evidence type="ECO:0000256" key="4">
    <source>
        <dbReference type="ARBA" id="ARBA00022737"/>
    </source>
</evidence>
<keyword evidence="4" id="KW-0677">Repeat</keyword>
<dbReference type="GO" id="GO:0003690">
    <property type="term" value="F:double-stranded DNA binding"/>
    <property type="evidence" value="ECO:0007669"/>
    <property type="project" value="UniProtKB-ARBA"/>
</dbReference>
<dbReference type="EnsemblMetazoa" id="G9630.1">
    <property type="protein sequence ID" value="G9630.1:cds"/>
    <property type="gene ID" value="G9630"/>
</dbReference>
<feature type="domain" description="C2H2-type" evidence="13">
    <location>
        <begin position="1278"/>
        <end position="1306"/>
    </location>
</feature>
<accession>A0A8W8P3Y1</accession>
<dbReference type="FunFam" id="3.30.160.60:FF:000100">
    <property type="entry name" value="Zinc finger 45-like"/>
    <property type="match status" value="1"/>
</dbReference>
<keyword evidence="5 11" id="KW-0863">Zinc-finger</keyword>
<comment type="subcellular location">
    <subcellularLocation>
        <location evidence="1">Nucleus</location>
    </subcellularLocation>
</comment>
<feature type="compositionally biased region" description="Low complexity" evidence="12">
    <location>
        <begin position="449"/>
        <end position="472"/>
    </location>
</feature>
<feature type="domain" description="C2H2-type" evidence="13">
    <location>
        <begin position="902"/>
        <end position="929"/>
    </location>
</feature>
<feature type="compositionally biased region" description="Basic and acidic residues" evidence="12">
    <location>
        <begin position="256"/>
        <end position="274"/>
    </location>
</feature>
<dbReference type="PROSITE" id="PS00354">
    <property type="entry name" value="HMGI_Y"/>
    <property type="match status" value="1"/>
</dbReference>
<feature type="domain" description="C2H2-type" evidence="13">
    <location>
        <begin position="1138"/>
        <end position="1165"/>
    </location>
</feature>
<dbReference type="FunFam" id="3.30.160.60:FF:000508">
    <property type="entry name" value="Myeloid zinc finger 1"/>
    <property type="match status" value="1"/>
</dbReference>
<dbReference type="PANTHER" id="PTHR24379">
    <property type="entry name" value="KRAB AND ZINC FINGER DOMAIN-CONTAINING"/>
    <property type="match status" value="1"/>
</dbReference>
<feature type="domain" description="C2H2-type" evidence="13">
    <location>
        <begin position="963"/>
        <end position="986"/>
    </location>
</feature>
<feature type="domain" description="C2H2-type" evidence="13">
    <location>
        <begin position="930"/>
        <end position="952"/>
    </location>
</feature>
<dbReference type="InterPro" id="IPR013087">
    <property type="entry name" value="Znf_C2H2_type"/>
</dbReference>